<accession>A0A1H8CZB2</accession>
<dbReference type="Proteomes" id="UP000198775">
    <property type="component" value="Unassembled WGS sequence"/>
</dbReference>
<keyword evidence="1" id="KW-0472">Membrane</keyword>
<keyword evidence="3" id="KW-1185">Reference proteome</keyword>
<reference evidence="3" key="1">
    <citation type="submission" date="2016-10" db="EMBL/GenBank/DDBJ databases">
        <authorList>
            <person name="Varghese N."/>
            <person name="Submissions S."/>
        </authorList>
    </citation>
    <scope>NUCLEOTIDE SEQUENCE [LARGE SCALE GENOMIC DNA]</scope>
    <source>
        <strain evidence="3">IBRC-M 10043</strain>
    </source>
</reference>
<feature type="transmembrane region" description="Helical" evidence="1">
    <location>
        <begin position="34"/>
        <end position="53"/>
    </location>
</feature>
<keyword evidence="1" id="KW-1133">Transmembrane helix</keyword>
<sequence>MDSTDIQALGISVILFGGFSTVSPDPVFVPNETGALLMLVGLFVVLLSLLPAVEGSGDE</sequence>
<evidence type="ECO:0000256" key="1">
    <source>
        <dbReference type="SAM" id="Phobius"/>
    </source>
</evidence>
<dbReference type="EMBL" id="FOCX01000001">
    <property type="protein sequence ID" value="SEN00346.1"/>
    <property type="molecule type" value="Genomic_DNA"/>
</dbReference>
<proteinExistence type="predicted"/>
<protein>
    <submittedName>
        <fullName evidence="2">Uncharacterized protein</fullName>
    </submittedName>
</protein>
<dbReference type="RefSeq" id="WP_092656567.1">
    <property type="nucleotide sequence ID" value="NZ_FOCX01000001.1"/>
</dbReference>
<gene>
    <name evidence="2" type="ORF">SAMN05216388_1001128</name>
</gene>
<evidence type="ECO:0000313" key="2">
    <source>
        <dbReference type="EMBL" id="SEN00346.1"/>
    </source>
</evidence>
<name>A0A1H8CZB2_9EURY</name>
<organism evidence="2 3">
    <name type="scientific">Halorientalis persicus</name>
    <dbReference type="NCBI Taxonomy" id="1367881"/>
    <lineage>
        <taxon>Archaea</taxon>
        <taxon>Methanobacteriati</taxon>
        <taxon>Methanobacteriota</taxon>
        <taxon>Stenosarchaea group</taxon>
        <taxon>Halobacteria</taxon>
        <taxon>Halobacteriales</taxon>
        <taxon>Haloarculaceae</taxon>
        <taxon>Halorientalis</taxon>
    </lineage>
</organism>
<keyword evidence="1" id="KW-0812">Transmembrane</keyword>
<evidence type="ECO:0000313" key="3">
    <source>
        <dbReference type="Proteomes" id="UP000198775"/>
    </source>
</evidence>
<dbReference type="AlphaFoldDB" id="A0A1H8CZB2"/>